<organism evidence="1 2">
    <name type="scientific">Sutterella faecalis</name>
    <dbReference type="NCBI Taxonomy" id="2584944"/>
    <lineage>
        <taxon>Bacteria</taxon>
        <taxon>Pseudomonadati</taxon>
        <taxon>Pseudomonadota</taxon>
        <taxon>Betaproteobacteria</taxon>
        <taxon>Burkholderiales</taxon>
        <taxon>Sutterellaceae</taxon>
        <taxon>Sutterella</taxon>
    </lineage>
</organism>
<keyword evidence="2" id="KW-1185">Reference proteome</keyword>
<evidence type="ECO:0008006" key="3">
    <source>
        <dbReference type="Google" id="ProtNLM"/>
    </source>
</evidence>
<protein>
    <recommendedName>
        <fullName evidence="3">HK97 gp10 family phage protein</fullName>
    </recommendedName>
</protein>
<dbReference type="Proteomes" id="UP000308889">
    <property type="component" value="Chromosome"/>
</dbReference>
<sequence>MQRSIRVRLSRSGYAVMVSPSKTSSMPVYYPAFVVYGHRGPNTETEVQARRHKKRPGEKVAAPRRNFIEDAAKQAAPDFKRSMADALANAIKPGLI</sequence>
<reference evidence="2" key="1">
    <citation type="submission" date="2019-06" db="EMBL/GenBank/DDBJ databases">
        <authorList>
            <person name="Oh B.S."/>
        </authorList>
    </citation>
    <scope>NUCLEOTIDE SEQUENCE [LARGE SCALE GENOMIC DNA]</scope>
    <source>
        <strain evidence="2">KGMB03119</strain>
    </source>
</reference>
<evidence type="ECO:0000313" key="1">
    <source>
        <dbReference type="EMBL" id="QDA55579.1"/>
    </source>
</evidence>
<accession>A0ABX5VM03</accession>
<gene>
    <name evidence="1" type="ORF">FG381_11915</name>
</gene>
<proteinExistence type="predicted"/>
<name>A0ABX5VM03_9BURK</name>
<dbReference type="RefSeq" id="WP_139688987.1">
    <property type="nucleotide sequence ID" value="NZ_CP040882.1"/>
</dbReference>
<dbReference type="EMBL" id="CP040882">
    <property type="protein sequence ID" value="QDA55579.1"/>
    <property type="molecule type" value="Genomic_DNA"/>
</dbReference>
<evidence type="ECO:0000313" key="2">
    <source>
        <dbReference type="Proteomes" id="UP000308889"/>
    </source>
</evidence>